<proteinExistence type="predicted"/>
<evidence type="ECO:0000313" key="3">
    <source>
        <dbReference type="EMBL" id="OAT83484.1"/>
    </source>
</evidence>
<evidence type="ECO:0000259" key="2">
    <source>
        <dbReference type="Pfam" id="PF21522"/>
    </source>
</evidence>
<dbReference type="Proteomes" id="UP000078532">
    <property type="component" value="Unassembled WGS sequence"/>
</dbReference>
<dbReference type="InterPro" id="IPR040607">
    <property type="entry name" value="ALP_N"/>
</dbReference>
<dbReference type="AlphaFoldDB" id="A0A1B7LFP0"/>
<reference evidence="3 4" key="1">
    <citation type="submission" date="2016-04" db="EMBL/GenBank/DDBJ databases">
        <authorList>
            <person name="Evans L.H."/>
            <person name="Alamgir A."/>
            <person name="Owens N."/>
            <person name="Weber N.D."/>
            <person name="Virtaneva K."/>
            <person name="Barbian K."/>
            <person name="Babar A."/>
            <person name="Rosenke K."/>
        </authorList>
    </citation>
    <scope>NUCLEOTIDE SEQUENCE [LARGE SCALE GENOMIC DNA]</scope>
    <source>
        <strain evidence="3 4">LMa1</strain>
    </source>
</reference>
<dbReference type="STRING" id="1838280.A6M21_08090"/>
<dbReference type="Gene3D" id="3.30.420.40">
    <property type="match status" value="2"/>
</dbReference>
<dbReference type="Pfam" id="PF21522">
    <property type="entry name" value="MreB-like_C"/>
    <property type="match status" value="1"/>
</dbReference>
<protein>
    <submittedName>
        <fullName evidence="3">Uncharacterized protein</fullName>
    </submittedName>
</protein>
<feature type="domain" description="Actin-like protein N-terminal" evidence="1">
    <location>
        <begin position="14"/>
        <end position="183"/>
    </location>
</feature>
<dbReference type="InterPro" id="IPR043129">
    <property type="entry name" value="ATPase_NBD"/>
</dbReference>
<sequence>MLAAEPIAKPAVLAIDVGYGYTKAISSLGKKIIFPSVIAPARELALDAFEGAGLKNANVGHLVKIIRGSERGAEEAYFVGDLALKEGENVQHTLDRNKHEHPMHDVVLLTAAALCWDWPRRPAFWSQGSVRPKLVVGLPAGDWGKCHEKLARHIAGLAGWVSVDGNEPVWISFDSPLVYPQGAAALLTAPDLPEDGVAALVDVGRKTTDCVAVKIENGVSAGLEKSMCGSVNMGASALERAMAEGFENKSDTPLPHAQILEAMRTGYVWYRGQKIDLAGEIEMARIQTARAIADEVYKLWGSRGEFVRKVYLAGGGAQALPLLQELFPAAHILPDAQWANAIGFLKAGGA</sequence>
<dbReference type="EMBL" id="LYVF01000111">
    <property type="protein sequence ID" value="OAT83484.1"/>
    <property type="molecule type" value="Genomic_DNA"/>
</dbReference>
<name>A0A1B7LFP0_9FIRM</name>
<accession>A0A1B7LFP0</accession>
<dbReference type="RefSeq" id="WP_066667494.1">
    <property type="nucleotide sequence ID" value="NZ_LYVF01000111.1"/>
</dbReference>
<dbReference type="OrthoDB" id="5412507at2"/>
<evidence type="ECO:0000259" key="1">
    <source>
        <dbReference type="Pfam" id="PF17989"/>
    </source>
</evidence>
<dbReference type="InterPro" id="IPR049067">
    <property type="entry name" value="MreB-like_C"/>
</dbReference>
<keyword evidence="4" id="KW-1185">Reference proteome</keyword>
<feature type="domain" description="Actin homologue MreB-like C-terminal" evidence="2">
    <location>
        <begin position="200"/>
        <end position="321"/>
    </location>
</feature>
<dbReference type="CDD" id="cd24025">
    <property type="entry name" value="ASKHA_NBD_ParM_pCBH-like"/>
    <property type="match status" value="1"/>
</dbReference>
<organism evidence="3 4">
    <name type="scientific">Desulfotomaculum copahuensis</name>
    <dbReference type="NCBI Taxonomy" id="1838280"/>
    <lineage>
        <taxon>Bacteria</taxon>
        <taxon>Bacillati</taxon>
        <taxon>Bacillota</taxon>
        <taxon>Clostridia</taxon>
        <taxon>Eubacteriales</taxon>
        <taxon>Desulfotomaculaceae</taxon>
        <taxon>Desulfotomaculum</taxon>
    </lineage>
</organism>
<dbReference type="SUPFAM" id="SSF53067">
    <property type="entry name" value="Actin-like ATPase domain"/>
    <property type="match status" value="2"/>
</dbReference>
<comment type="caution">
    <text evidence="3">The sequence shown here is derived from an EMBL/GenBank/DDBJ whole genome shotgun (WGS) entry which is preliminary data.</text>
</comment>
<evidence type="ECO:0000313" key="4">
    <source>
        <dbReference type="Proteomes" id="UP000078532"/>
    </source>
</evidence>
<dbReference type="Pfam" id="PF17989">
    <property type="entry name" value="ALP_N"/>
    <property type="match status" value="1"/>
</dbReference>
<gene>
    <name evidence="3" type="ORF">A6M21_08090</name>
</gene>